<evidence type="ECO:0008006" key="3">
    <source>
        <dbReference type="Google" id="ProtNLM"/>
    </source>
</evidence>
<accession>A0ABR3QUY6</accession>
<keyword evidence="2" id="KW-1185">Reference proteome</keyword>
<comment type="caution">
    <text evidence="1">The sequence shown here is derived from an EMBL/GenBank/DDBJ whole genome shotgun (WGS) entry which is preliminary data.</text>
</comment>
<reference evidence="1 2" key="1">
    <citation type="submission" date="2024-02" db="EMBL/GenBank/DDBJ databases">
        <title>De novo assembly and annotation of 12 fungi associated with fruit tree decline syndrome in Ontario, Canada.</title>
        <authorList>
            <person name="Sulman M."/>
            <person name="Ellouze W."/>
            <person name="Ilyukhin E."/>
        </authorList>
    </citation>
    <scope>NUCLEOTIDE SEQUENCE [LARGE SCALE GENOMIC DNA]</scope>
    <source>
        <strain evidence="1 2">M97-236</strain>
    </source>
</reference>
<dbReference type="InterPro" id="IPR043129">
    <property type="entry name" value="ATPase_NBD"/>
</dbReference>
<proteinExistence type="predicted"/>
<dbReference type="EMBL" id="JAKIXB020000031">
    <property type="protein sequence ID" value="KAL1595572.1"/>
    <property type="molecule type" value="Genomic_DNA"/>
</dbReference>
<dbReference type="PANTHER" id="PTHR14187:SF82">
    <property type="entry name" value="FAMILY CHAPERONE, PUTATIVE (AFU_ORTHOLOGUE AFUA_7G08575)-RELATED"/>
    <property type="match status" value="1"/>
</dbReference>
<evidence type="ECO:0000313" key="2">
    <source>
        <dbReference type="Proteomes" id="UP001521222"/>
    </source>
</evidence>
<name>A0ABR3QUY6_9PLEO</name>
<dbReference type="Gene3D" id="3.30.420.40">
    <property type="match status" value="1"/>
</dbReference>
<dbReference type="CDD" id="cd10170">
    <property type="entry name" value="ASKHA_NBD_HSP70"/>
    <property type="match status" value="1"/>
</dbReference>
<dbReference type="SUPFAM" id="SSF53067">
    <property type="entry name" value="Actin-like ATPase domain"/>
    <property type="match status" value="2"/>
</dbReference>
<gene>
    <name evidence="1" type="ORF">SLS59_008210</name>
</gene>
<dbReference type="PANTHER" id="PTHR14187">
    <property type="entry name" value="ALPHA KINASE/ELONGATION FACTOR 2 KINASE"/>
    <property type="match status" value="1"/>
</dbReference>
<organism evidence="1 2">
    <name type="scientific">Nothophoma quercina</name>
    <dbReference type="NCBI Taxonomy" id="749835"/>
    <lineage>
        <taxon>Eukaryota</taxon>
        <taxon>Fungi</taxon>
        <taxon>Dikarya</taxon>
        <taxon>Ascomycota</taxon>
        <taxon>Pezizomycotina</taxon>
        <taxon>Dothideomycetes</taxon>
        <taxon>Pleosporomycetidae</taxon>
        <taxon>Pleosporales</taxon>
        <taxon>Pleosporineae</taxon>
        <taxon>Didymellaceae</taxon>
        <taxon>Nothophoma</taxon>
    </lineage>
</organism>
<sequence length="393" mass="44209">MADTVIKGVAYATALGTQCTLDKIDVVTDWGPQMDNHDKVPSVISYHNGEHQWGSNLSSDAVAMVHTKLELGVQSVLGELDMTLQILDGMMDLNIGPILETTKDQDFPPYSHLSPEAIVTDYLTKVFLWVEQELERFGTVFRIETATDIVITVPTEWSYMAMNSTFRALSKAGFNHTKFPRLEEVMFITEPEAAALFTTRYYKDTQAQEFLKVGQYFILCDAGGGTVDVVSYQVQAVHPVLHLDQVGEPSGDKCGSIFINQEFKKWIREWIGDDEYRKLDPNLDIARDATHASETAPMRELMKRFDVLKKQFGVGDSRKLPLTLPEPIQNLNIPGKVDHGLIRITRLDRIQAMEKFFDACIGEIVRLIKDHIRRIGLRGSRPKVGQLSSLCSG</sequence>
<protein>
    <recommendedName>
        <fullName evidence="3">Actin-like ATPase domain-containing protein</fullName>
    </recommendedName>
</protein>
<dbReference type="Proteomes" id="UP001521222">
    <property type="component" value="Unassembled WGS sequence"/>
</dbReference>
<evidence type="ECO:0000313" key="1">
    <source>
        <dbReference type="EMBL" id="KAL1595572.1"/>
    </source>
</evidence>